<dbReference type="PROSITE" id="PS00108">
    <property type="entry name" value="PROTEIN_KINASE_ST"/>
    <property type="match status" value="1"/>
</dbReference>
<dbReference type="InterPro" id="IPR000719">
    <property type="entry name" value="Prot_kinase_dom"/>
</dbReference>
<protein>
    <recommendedName>
        <fullName evidence="1">Protein kinase domain-containing protein</fullName>
    </recommendedName>
</protein>
<dbReference type="OrthoDB" id="5986190at2759"/>
<dbReference type="GO" id="GO:0004674">
    <property type="term" value="F:protein serine/threonine kinase activity"/>
    <property type="evidence" value="ECO:0007669"/>
    <property type="project" value="TreeGrafter"/>
</dbReference>
<dbReference type="SMART" id="SM00220">
    <property type="entry name" value="S_TKc"/>
    <property type="match status" value="1"/>
</dbReference>
<evidence type="ECO:0000259" key="1">
    <source>
        <dbReference type="PROSITE" id="PS50011"/>
    </source>
</evidence>
<dbReference type="InterPro" id="IPR011009">
    <property type="entry name" value="Kinase-like_dom_sf"/>
</dbReference>
<proteinExistence type="predicted"/>
<evidence type="ECO:0000313" key="2">
    <source>
        <dbReference type="EMBL" id="KAF2115660.1"/>
    </source>
</evidence>
<sequence>MSTRSRGTSAYSEFLRHIKKSEISSDNPSSTSPNRPFIPYPALSAYLMNDQIRGLLDYCAQSTVDCATIRQGYLLVFAIILSINQGAYLPYFLQSDELADEHLPFTHSQNWPEPCTQIFEQFFKAQWRFCAFKLRKSRLNDTQIQDECIVPIVKKVGLKDGGISSTYRVDIHPAYNLLFHRQDEAESSPTSTFVLKTCHETHSTYHHNEVHAYKALNNHGGPLNNIVVFHGSWISHGTYNMLLEYVDGGTLTEFLKSTEPPTRVEDIVDFWSSLLDLIKPLIRMHNLETVSSTQQSLQCIHNDIKPDNVLVSPGRTSYQPVFKLADMGLTTLEEKKNVKDASSRDAQGTSMYSSPECFRIGTFLEESLLKEKPSKDIYALGCVYSEAAVWTVLGTKGLEDYRVLRTQETDNIPGLRRTAYSGCFHNGSETLGAVGTMHIRIREERRRHDLIIEPVLEIIEYMLEQEAFRPNAAEIQRRIERAIQTARSRLRQGALEVNDQSFPEAFRISSELSSPRMLPELLPSGVGLGVDYHPSRRHSRSISQMLVDAKSTDLERDWYSYANTASDIARSSRIHHTHQVNDDASQERFEGIEGGSSWDKDPQNIQDKAPNLSIDELLQWIDDKKMRKPRSVLASAELLNRLDERDQIFLIDDSASMSPHWEAVKKAFTALVYLAKFYGPDEIELQFANCRKSSCDQHRKKSLKVLNGVKPQGQCNMALALQHILERYHPEALGNCGKHRIFRKRKKKSGVNITVLTDAASWKDGKDGICGVSTPIKDILEKYNEHRIATNRIAIQFVQFGNDLKGSEMLERLTTRPEEFGIAGGIVDTTPNSGNVSKMLLGAFDPAWNLK</sequence>
<gene>
    <name evidence="2" type="ORF">BDV96DRAFT_492255</name>
</gene>
<reference evidence="2" key="1">
    <citation type="journal article" date="2020" name="Stud. Mycol.">
        <title>101 Dothideomycetes genomes: a test case for predicting lifestyles and emergence of pathogens.</title>
        <authorList>
            <person name="Haridas S."/>
            <person name="Albert R."/>
            <person name="Binder M."/>
            <person name="Bloem J."/>
            <person name="Labutti K."/>
            <person name="Salamov A."/>
            <person name="Andreopoulos B."/>
            <person name="Baker S."/>
            <person name="Barry K."/>
            <person name="Bills G."/>
            <person name="Bluhm B."/>
            <person name="Cannon C."/>
            <person name="Castanera R."/>
            <person name="Culley D."/>
            <person name="Daum C."/>
            <person name="Ezra D."/>
            <person name="Gonzalez J."/>
            <person name="Henrissat B."/>
            <person name="Kuo A."/>
            <person name="Liang C."/>
            <person name="Lipzen A."/>
            <person name="Lutzoni F."/>
            <person name="Magnuson J."/>
            <person name="Mondo S."/>
            <person name="Nolan M."/>
            <person name="Ohm R."/>
            <person name="Pangilinan J."/>
            <person name="Park H.-J."/>
            <person name="Ramirez L."/>
            <person name="Alfaro M."/>
            <person name="Sun H."/>
            <person name="Tritt A."/>
            <person name="Yoshinaga Y."/>
            <person name="Zwiers L.-H."/>
            <person name="Turgeon B."/>
            <person name="Goodwin S."/>
            <person name="Spatafora J."/>
            <person name="Crous P."/>
            <person name="Grigoriev I."/>
        </authorList>
    </citation>
    <scope>NUCLEOTIDE SEQUENCE</scope>
    <source>
        <strain evidence="2">CBS 627.86</strain>
    </source>
</reference>
<dbReference type="Pfam" id="PF00069">
    <property type="entry name" value="Pkinase"/>
    <property type="match status" value="1"/>
</dbReference>
<dbReference type="SUPFAM" id="SSF53300">
    <property type="entry name" value="vWA-like"/>
    <property type="match status" value="1"/>
</dbReference>
<dbReference type="PANTHER" id="PTHR24359">
    <property type="entry name" value="SERINE/THREONINE-PROTEIN KINASE SBK1"/>
    <property type="match status" value="1"/>
</dbReference>
<keyword evidence="3" id="KW-1185">Reference proteome</keyword>
<dbReference type="Proteomes" id="UP000799770">
    <property type="component" value="Unassembled WGS sequence"/>
</dbReference>
<dbReference type="InterPro" id="IPR008271">
    <property type="entry name" value="Ser/Thr_kinase_AS"/>
</dbReference>
<feature type="non-terminal residue" evidence="2">
    <location>
        <position position="851"/>
    </location>
</feature>
<accession>A0A6A5Z8A5</accession>
<organism evidence="2 3">
    <name type="scientific">Lophiotrema nucula</name>
    <dbReference type="NCBI Taxonomy" id="690887"/>
    <lineage>
        <taxon>Eukaryota</taxon>
        <taxon>Fungi</taxon>
        <taxon>Dikarya</taxon>
        <taxon>Ascomycota</taxon>
        <taxon>Pezizomycotina</taxon>
        <taxon>Dothideomycetes</taxon>
        <taxon>Pleosporomycetidae</taxon>
        <taxon>Pleosporales</taxon>
        <taxon>Lophiotremataceae</taxon>
        <taxon>Lophiotrema</taxon>
    </lineage>
</organism>
<evidence type="ECO:0000313" key="3">
    <source>
        <dbReference type="Proteomes" id="UP000799770"/>
    </source>
</evidence>
<dbReference type="GO" id="GO:0005524">
    <property type="term" value="F:ATP binding"/>
    <property type="evidence" value="ECO:0007669"/>
    <property type="project" value="InterPro"/>
</dbReference>
<dbReference type="Gene3D" id="3.40.50.410">
    <property type="entry name" value="von Willebrand factor, type A domain"/>
    <property type="match status" value="1"/>
</dbReference>
<feature type="domain" description="Protein kinase" evidence="1">
    <location>
        <begin position="152"/>
        <end position="483"/>
    </location>
</feature>
<dbReference type="AlphaFoldDB" id="A0A6A5Z8A5"/>
<dbReference type="InterPro" id="IPR036465">
    <property type="entry name" value="vWFA_dom_sf"/>
</dbReference>
<dbReference type="PROSITE" id="PS50011">
    <property type="entry name" value="PROTEIN_KINASE_DOM"/>
    <property type="match status" value="1"/>
</dbReference>
<dbReference type="Gene3D" id="1.10.510.10">
    <property type="entry name" value="Transferase(Phosphotransferase) domain 1"/>
    <property type="match status" value="1"/>
</dbReference>
<dbReference type="SUPFAM" id="SSF56112">
    <property type="entry name" value="Protein kinase-like (PK-like)"/>
    <property type="match status" value="1"/>
</dbReference>
<dbReference type="PANTHER" id="PTHR24359:SF1">
    <property type="entry name" value="INHIBITOR OF NUCLEAR FACTOR KAPPA-B KINASE EPSILON SUBUNIT HOMOLOG 1-RELATED"/>
    <property type="match status" value="1"/>
</dbReference>
<name>A0A6A5Z8A5_9PLEO</name>
<dbReference type="EMBL" id="ML977322">
    <property type="protein sequence ID" value="KAF2115660.1"/>
    <property type="molecule type" value="Genomic_DNA"/>
</dbReference>